<feature type="region of interest" description="Disordered" evidence="6">
    <location>
        <begin position="504"/>
        <end position="758"/>
    </location>
</feature>
<evidence type="ECO:0000256" key="3">
    <source>
        <dbReference type="ARBA" id="ARBA00022989"/>
    </source>
</evidence>
<feature type="compositionally biased region" description="Basic and acidic residues" evidence="6">
    <location>
        <begin position="566"/>
        <end position="575"/>
    </location>
</feature>
<name>A0A7G2EGD6_ARATH</name>
<evidence type="ECO:0000256" key="5">
    <source>
        <dbReference type="SAM" id="Coils"/>
    </source>
</evidence>
<feature type="transmembrane region" description="Helical" evidence="7">
    <location>
        <begin position="187"/>
        <end position="207"/>
    </location>
</feature>
<reference evidence="9 10" key="1">
    <citation type="submission" date="2020-09" db="EMBL/GenBank/DDBJ databases">
        <authorList>
            <person name="Ashkenazy H."/>
        </authorList>
    </citation>
    <scope>NUCLEOTIDE SEQUENCE [LARGE SCALE GENOMIC DNA]</scope>
    <source>
        <strain evidence="10">cv. Cdm-0</strain>
    </source>
</reference>
<feature type="compositionally biased region" description="Polar residues" evidence="6">
    <location>
        <begin position="892"/>
        <end position="903"/>
    </location>
</feature>
<evidence type="ECO:0000259" key="8">
    <source>
        <dbReference type="PROSITE" id="PS51775"/>
    </source>
</evidence>
<feature type="coiled-coil region" evidence="5">
    <location>
        <begin position="775"/>
        <end position="809"/>
    </location>
</feature>
<proteinExistence type="predicted"/>
<dbReference type="GO" id="GO:0080115">
    <property type="term" value="F:myosin XI tail binding"/>
    <property type="evidence" value="ECO:0007669"/>
    <property type="project" value="UniProtKB-ARBA"/>
</dbReference>
<evidence type="ECO:0000313" key="10">
    <source>
        <dbReference type="Proteomes" id="UP000516314"/>
    </source>
</evidence>
<sequence length="922" mass="104254">MASVQPVMNRDLSSFKRTMNTLAVSSDVAFFNITLRFWIRRNDETREQGKFKPHTDLPRLQSFYLDYYQKNVMDVIKIIGNHAAIRAIHAALPPHKINGDSRRQADSYIQHACETAGVLFRVLELLSEDVQLPSEFLEADADVKQLAEIFRPYNIIPLYICGKYSMKRLPEVINGFAPVLTYAACEWFLILLMFIDALLSYLLVWFARYCRLQMPCFLCSKLLHPLHWRFLLCRNHRSEVSSYMSCQNHGNNLADCRGMCDDCLLSFTKMTGPNPDMNRLLLGKLGYDLLSRSHFAHPRSCSCCNKPWRTRHHTQRLIRLGSRGRNSSSKPNIPAPRHLTRRGSGGSLKKMRDHIATSGSEYVDVGSRSDGMAHVGYTELKIHSDSESEFLFSDDDAFLHITDFNVEPSEKRTHKSRRRKSFDDKKMSNHKQPVLQDNQYKKIHVEDNETVESSMLGYNLENRTRQKQPVKAKEHDDVLSELITMSEARPFLLGSPRKYAAGAVTQNENEAEVSGSSSPSGGEFLSPSAENGASREIRIQEHDDSSDFSQNITSSAMEIEEFEAAIEQKESDHMDVSGSVANEPSSDEENEVEGDSKPLISNNMSDSLEQEQSGEEESEVNENNVAEEYFSNEEEDEVNGHTEPLTSKSESGSFAEEQSSEDEDGSNIYSVAKDHSSNEEDVDNEESEPMTSNNVTGVVKEEHSAKEEHGDHEETEPLTSLNISKEEPSLEHSDKDSLKVTETRNTSNGSPELKHSASVESFVSISSDIEGESLVEVLKQQLEHGRKSLRDLNKEFEEERNASAIATNQAMAMITRLQEEKAALHMEALQYLRMMDEQAEHDMDALERANDVLADREKEIQDLEMELEYYRVKYPDEPREEILASMGILGNTEETNVTSPTDETSIKDSTDTKLTGSPSAEN</sequence>
<dbReference type="PANTHER" id="PTHR31448:SF39">
    <property type="entry name" value="MYOSIN-BINDING PROTEIN 4-RELATED"/>
    <property type="match status" value="1"/>
</dbReference>
<feature type="compositionally biased region" description="Basic and acidic residues" evidence="6">
    <location>
        <begin position="699"/>
        <end position="712"/>
    </location>
</feature>
<feature type="compositionally biased region" description="Basic and acidic residues" evidence="6">
    <location>
        <begin position="533"/>
        <end position="545"/>
    </location>
</feature>
<protein>
    <submittedName>
        <fullName evidence="9">(thale cress) hypothetical protein</fullName>
    </submittedName>
</protein>
<feature type="region of interest" description="Disordered" evidence="6">
    <location>
        <begin position="454"/>
        <end position="473"/>
    </location>
</feature>
<feature type="compositionally biased region" description="Polar residues" evidence="6">
    <location>
        <begin position="912"/>
        <end position="922"/>
    </location>
</feature>
<feature type="region of interest" description="Disordered" evidence="6">
    <location>
        <begin position="887"/>
        <end position="922"/>
    </location>
</feature>
<evidence type="ECO:0000313" key="9">
    <source>
        <dbReference type="EMBL" id="CAD5319968.1"/>
    </source>
</evidence>
<keyword evidence="4 7" id="KW-0472">Membrane</keyword>
<feature type="compositionally biased region" description="Polar residues" evidence="6">
    <location>
        <begin position="547"/>
        <end position="556"/>
    </location>
</feature>
<feature type="domain" description="GTD-binding" evidence="8">
    <location>
        <begin position="773"/>
        <end position="871"/>
    </location>
</feature>
<feature type="compositionally biased region" description="Acidic residues" evidence="6">
    <location>
        <begin position="608"/>
        <end position="620"/>
    </location>
</feature>
<evidence type="ECO:0000256" key="4">
    <source>
        <dbReference type="ARBA" id="ARBA00023136"/>
    </source>
</evidence>
<keyword evidence="5" id="KW-0175">Coiled coil</keyword>
<feature type="region of interest" description="Disordered" evidence="6">
    <location>
        <begin position="409"/>
        <end position="436"/>
    </location>
</feature>
<comment type="subcellular location">
    <subcellularLocation>
        <location evidence="1">Membrane</location>
        <topology evidence="1">Single-pass membrane protein</topology>
    </subcellularLocation>
</comment>
<feature type="compositionally biased region" description="Acidic residues" evidence="6">
    <location>
        <begin position="679"/>
        <end position="688"/>
    </location>
</feature>
<dbReference type="InterPro" id="IPR039306">
    <property type="entry name" value="MYOB"/>
</dbReference>
<organism evidence="9 10">
    <name type="scientific">Arabidopsis thaliana</name>
    <name type="common">Mouse-ear cress</name>
    <dbReference type="NCBI Taxonomy" id="3702"/>
    <lineage>
        <taxon>Eukaryota</taxon>
        <taxon>Viridiplantae</taxon>
        <taxon>Streptophyta</taxon>
        <taxon>Embryophyta</taxon>
        <taxon>Tracheophyta</taxon>
        <taxon>Spermatophyta</taxon>
        <taxon>Magnoliopsida</taxon>
        <taxon>eudicotyledons</taxon>
        <taxon>Gunneridae</taxon>
        <taxon>Pentapetalae</taxon>
        <taxon>rosids</taxon>
        <taxon>malvids</taxon>
        <taxon>Brassicales</taxon>
        <taxon>Brassicaceae</taxon>
        <taxon>Camelineae</taxon>
        <taxon>Arabidopsis</taxon>
    </lineage>
</organism>
<dbReference type="GO" id="GO:0016020">
    <property type="term" value="C:membrane"/>
    <property type="evidence" value="ECO:0007669"/>
    <property type="project" value="UniProtKB-SubCell"/>
</dbReference>
<evidence type="ECO:0000256" key="2">
    <source>
        <dbReference type="ARBA" id="ARBA00022692"/>
    </source>
</evidence>
<dbReference type="PANTHER" id="PTHR31448">
    <property type="entry name" value="MYOSIN-BINDING PROTEIN 2"/>
    <property type="match status" value="1"/>
</dbReference>
<keyword evidence="2 7" id="KW-0812">Transmembrane</keyword>
<dbReference type="AlphaFoldDB" id="A0A7G2EGD6"/>
<feature type="region of interest" description="Disordered" evidence="6">
    <location>
        <begin position="322"/>
        <end position="350"/>
    </location>
</feature>
<dbReference type="PROSITE" id="PS51775">
    <property type="entry name" value="GTD_BINDING"/>
    <property type="match status" value="1"/>
</dbReference>
<evidence type="ECO:0000256" key="7">
    <source>
        <dbReference type="SAM" id="Phobius"/>
    </source>
</evidence>
<evidence type="ECO:0000256" key="6">
    <source>
        <dbReference type="SAM" id="MobiDB-lite"/>
    </source>
</evidence>
<keyword evidence="3 7" id="KW-1133">Transmembrane helix</keyword>
<accession>A0A7G2EGD6</accession>
<feature type="compositionally biased region" description="Basic and acidic residues" evidence="6">
    <location>
        <begin position="724"/>
        <end position="742"/>
    </location>
</feature>
<evidence type="ECO:0000256" key="1">
    <source>
        <dbReference type="ARBA" id="ARBA00004167"/>
    </source>
</evidence>
<dbReference type="Proteomes" id="UP000516314">
    <property type="component" value="Chromosome 2"/>
</dbReference>
<feature type="compositionally biased region" description="Low complexity" evidence="6">
    <location>
        <begin position="514"/>
        <end position="528"/>
    </location>
</feature>
<dbReference type="Pfam" id="PF04576">
    <property type="entry name" value="Zein-binding"/>
    <property type="match status" value="1"/>
</dbReference>
<dbReference type="InterPro" id="IPR007656">
    <property type="entry name" value="GTD-bd"/>
</dbReference>
<dbReference type="EMBL" id="LR881467">
    <property type="protein sequence ID" value="CAD5319968.1"/>
    <property type="molecule type" value="Genomic_DNA"/>
</dbReference>
<gene>
    <name evidence="9" type="ORF">AT9943_LOCUS8124</name>
</gene>
<feature type="coiled-coil region" evidence="5">
    <location>
        <begin position="836"/>
        <end position="873"/>
    </location>
</feature>